<proteinExistence type="predicted"/>
<dbReference type="EMBL" id="HACA01008913">
    <property type="protein sequence ID" value="CDW26274.1"/>
    <property type="molecule type" value="Transcribed_RNA"/>
</dbReference>
<reference evidence="1" key="1">
    <citation type="submission" date="2014-05" db="EMBL/GenBank/DDBJ databases">
        <authorList>
            <person name="Chronopoulou M."/>
        </authorList>
    </citation>
    <scope>NUCLEOTIDE SEQUENCE</scope>
    <source>
        <tissue evidence="1">Whole organism</tissue>
    </source>
</reference>
<accession>A0A0K2TK14</accession>
<dbReference type="AlphaFoldDB" id="A0A0K2TK14"/>
<sequence length="62" mass="7135">MWPLGFFKKKKMFIWRKDWAISVICVGTSSGWRNTLFLGKPNLTDGINLDQKWMVMSAAGIL</sequence>
<name>A0A0K2TK14_LEPSM</name>
<protein>
    <submittedName>
        <fullName evidence="1">Uncharacterized protein</fullName>
    </submittedName>
</protein>
<organism evidence="1">
    <name type="scientific">Lepeophtheirus salmonis</name>
    <name type="common">Salmon louse</name>
    <name type="synonym">Caligus salmonis</name>
    <dbReference type="NCBI Taxonomy" id="72036"/>
    <lineage>
        <taxon>Eukaryota</taxon>
        <taxon>Metazoa</taxon>
        <taxon>Ecdysozoa</taxon>
        <taxon>Arthropoda</taxon>
        <taxon>Crustacea</taxon>
        <taxon>Multicrustacea</taxon>
        <taxon>Hexanauplia</taxon>
        <taxon>Copepoda</taxon>
        <taxon>Siphonostomatoida</taxon>
        <taxon>Caligidae</taxon>
        <taxon>Lepeophtheirus</taxon>
    </lineage>
</organism>
<evidence type="ECO:0000313" key="1">
    <source>
        <dbReference type="EMBL" id="CDW26274.1"/>
    </source>
</evidence>